<dbReference type="EMBL" id="JH711583">
    <property type="protein sequence ID" value="EIW77688.1"/>
    <property type="molecule type" value="Genomic_DNA"/>
</dbReference>
<proteinExistence type="predicted"/>
<dbReference type="AlphaFoldDB" id="A0A5M3MEN7"/>
<feature type="region of interest" description="Disordered" evidence="1">
    <location>
        <begin position="49"/>
        <end position="84"/>
    </location>
</feature>
<feature type="region of interest" description="Disordered" evidence="1">
    <location>
        <begin position="1"/>
        <end position="37"/>
    </location>
</feature>
<dbReference type="Proteomes" id="UP000053558">
    <property type="component" value="Unassembled WGS sequence"/>
</dbReference>
<accession>A0A5M3MEN7</accession>
<feature type="compositionally biased region" description="Low complexity" evidence="1">
    <location>
        <begin position="23"/>
        <end position="32"/>
    </location>
</feature>
<feature type="compositionally biased region" description="Basic residues" evidence="1">
    <location>
        <begin position="1"/>
        <end position="19"/>
    </location>
</feature>
<comment type="caution">
    <text evidence="2">The sequence shown here is derived from an EMBL/GenBank/DDBJ whole genome shotgun (WGS) entry which is preliminary data.</text>
</comment>
<dbReference type="OrthoDB" id="3199698at2759"/>
<keyword evidence="3" id="KW-1185">Reference proteome</keyword>
<evidence type="ECO:0000313" key="2">
    <source>
        <dbReference type="EMBL" id="EIW77688.1"/>
    </source>
</evidence>
<gene>
    <name evidence="2" type="ORF">CONPUDRAFT_156874</name>
</gene>
<name>A0A5M3MEN7_CONPW</name>
<dbReference type="OMA" id="HHANEIC"/>
<dbReference type="GeneID" id="19203655"/>
<reference evidence="3" key="1">
    <citation type="journal article" date="2012" name="Science">
        <title>The Paleozoic origin of enzymatic lignin decomposition reconstructed from 31 fungal genomes.</title>
        <authorList>
            <person name="Floudas D."/>
            <person name="Binder M."/>
            <person name="Riley R."/>
            <person name="Barry K."/>
            <person name="Blanchette R.A."/>
            <person name="Henrissat B."/>
            <person name="Martinez A.T."/>
            <person name="Otillar R."/>
            <person name="Spatafora J.W."/>
            <person name="Yadav J.S."/>
            <person name="Aerts A."/>
            <person name="Benoit I."/>
            <person name="Boyd A."/>
            <person name="Carlson A."/>
            <person name="Copeland A."/>
            <person name="Coutinho P.M."/>
            <person name="de Vries R.P."/>
            <person name="Ferreira P."/>
            <person name="Findley K."/>
            <person name="Foster B."/>
            <person name="Gaskell J."/>
            <person name="Glotzer D."/>
            <person name="Gorecki P."/>
            <person name="Heitman J."/>
            <person name="Hesse C."/>
            <person name="Hori C."/>
            <person name="Igarashi K."/>
            <person name="Jurgens J.A."/>
            <person name="Kallen N."/>
            <person name="Kersten P."/>
            <person name="Kohler A."/>
            <person name="Kuees U."/>
            <person name="Kumar T.K.A."/>
            <person name="Kuo A."/>
            <person name="LaButti K."/>
            <person name="Larrondo L.F."/>
            <person name="Lindquist E."/>
            <person name="Ling A."/>
            <person name="Lombard V."/>
            <person name="Lucas S."/>
            <person name="Lundell T."/>
            <person name="Martin R."/>
            <person name="McLaughlin D.J."/>
            <person name="Morgenstern I."/>
            <person name="Morin E."/>
            <person name="Murat C."/>
            <person name="Nagy L.G."/>
            <person name="Nolan M."/>
            <person name="Ohm R.A."/>
            <person name="Patyshakuliyeva A."/>
            <person name="Rokas A."/>
            <person name="Ruiz-Duenas F.J."/>
            <person name="Sabat G."/>
            <person name="Salamov A."/>
            <person name="Samejima M."/>
            <person name="Schmutz J."/>
            <person name="Slot J.C."/>
            <person name="St John F."/>
            <person name="Stenlid J."/>
            <person name="Sun H."/>
            <person name="Sun S."/>
            <person name="Syed K."/>
            <person name="Tsang A."/>
            <person name="Wiebenga A."/>
            <person name="Young D."/>
            <person name="Pisabarro A."/>
            <person name="Eastwood D.C."/>
            <person name="Martin F."/>
            <person name="Cullen D."/>
            <person name="Grigoriev I.V."/>
            <person name="Hibbett D.S."/>
        </authorList>
    </citation>
    <scope>NUCLEOTIDE SEQUENCE [LARGE SCALE GENOMIC DNA]</scope>
    <source>
        <strain evidence="3">RWD-64-598 SS2</strain>
    </source>
</reference>
<dbReference type="Pfam" id="PF18759">
    <property type="entry name" value="Plavaka"/>
    <property type="match status" value="2"/>
</dbReference>
<dbReference type="KEGG" id="cput:CONPUDRAFT_156874"/>
<protein>
    <submittedName>
        <fullName evidence="2">Uncharacterized protein</fullName>
    </submittedName>
</protein>
<sequence>MFKDHRARSRHINAYHVHPRQPQPLSSPQNQPAAWPESSSLVGAFDDLLVHDDGIPSPTEPEDLSHLSPSPSPPKRNQRIIHPHLTGRPCNEYGEFLEDGTHAPPRNEDIDDWSPFADKHKVEMSAPNIDFLLELWAFDAAQKEVEGPFISHRDVYSTIDSVREGGVPWECLSVGFTGDVTPDSPSWKAQEYHIWYQNPNNVIQTMLSNRDFAGQFDAAPYQLFDQKGDRRWDNVMAGNYSWRQSSQIYEDDPTTDGAMYCPVILGSDKTTVSVATGHVEYHPLYLSIGNVHNADCKYDNDPEFRTFKRKLFHSSLSAVLQPLRGGMTVPVRVLFKAGVRAPSDDLDGDPNAGRRTKRWTDAVINAFSSMEVWDQLSIDDDVVPFTYDFPRADIHAMLAPDLLHQIIKGSFKDHLVTWVEDFLKSEHGEKRAGKIMDDIDRRIALTPSFPGLRCFPHGRRFKQWTGDNSKALMKVIIPALVEYVPAGIIRCLYAFMDFCYIVRRSELGQRDLIDIQDALKRFHTEREIFRDSGEFGPPNGLCSSITESRHITAVKRPWRRSSRFKALGQMLLTNQRLDKLAAARTDFIAPARASSNAEADDIEPKDVDGVMADVFLARHPQPKYPKALHQLSSYMAVPELPALVREFLEDKVSDYPSPPPIPPVLHASISIFHSATAIYRAPSDVSGAQGMRREIIRSTPVWRGDQNGRHDCVFIAEDEEKGGMFSRVGRIPDPLTGMWKTALAVGDKQRELALKQSPHAKALARARADMVHIKESQIGAYNQMNIDALAPPLHLVFPRLEAPVTAVVRDRRSERTSVIFISREEPRLTVPVAALKNRHVLTSCHVFDIDKLDDGGGSDPAPAPPKNLQVVGGSEGRL</sequence>
<evidence type="ECO:0000256" key="1">
    <source>
        <dbReference type="SAM" id="MobiDB-lite"/>
    </source>
</evidence>
<feature type="region of interest" description="Disordered" evidence="1">
    <location>
        <begin position="855"/>
        <end position="878"/>
    </location>
</feature>
<organism evidence="2 3">
    <name type="scientific">Coniophora puteana (strain RWD-64-598)</name>
    <name type="common">Brown rot fungus</name>
    <dbReference type="NCBI Taxonomy" id="741705"/>
    <lineage>
        <taxon>Eukaryota</taxon>
        <taxon>Fungi</taxon>
        <taxon>Dikarya</taxon>
        <taxon>Basidiomycota</taxon>
        <taxon>Agaricomycotina</taxon>
        <taxon>Agaricomycetes</taxon>
        <taxon>Agaricomycetidae</taxon>
        <taxon>Boletales</taxon>
        <taxon>Coniophorineae</taxon>
        <taxon>Coniophoraceae</taxon>
        <taxon>Coniophora</taxon>
    </lineage>
</organism>
<dbReference type="InterPro" id="IPR041078">
    <property type="entry name" value="Plavaka"/>
</dbReference>
<evidence type="ECO:0000313" key="3">
    <source>
        <dbReference type="Proteomes" id="UP000053558"/>
    </source>
</evidence>
<dbReference type="RefSeq" id="XP_007772061.1">
    <property type="nucleotide sequence ID" value="XM_007773871.1"/>
</dbReference>